<gene>
    <name evidence="2" type="ORF">nbrc107697_11900</name>
</gene>
<name>A0A7I9UWJ2_9ACTN</name>
<proteinExistence type="predicted"/>
<accession>A0A7I9UWJ2</accession>
<comment type="caution">
    <text evidence="2">The sequence shown here is derived from an EMBL/GenBank/DDBJ whole genome shotgun (WGS) entry which is preliminary data.</text>
</comment>
<evidence type="ECO:0000259" key="1">
    <source>
        <dbReference type="Pfam" id="PF01872"/>
    </source>
</evidence>
<protein>
    <submittedName>
        <fullName evidence="2">Dihydrofolate reductase</fullName>
    </submittedName>
</protein>
<reference evidence="3" key="1">
    <citation type="submission" date="2019-06" db="EMBL/GenBank/DDBJ databases">
        <title>Gordonia isolated from sludge of a wastewater treatment plant.</title>
        <authorList>
            <person name="Tamura T."/>
            <person name="Aoyama K."/>
            <person name="Kang Y."/>
            <person name="Saito S."/>
            <person name="Akiyama N."/>
            <person name="Yazawa K."/>
            <person name="Gonoi T."/>
            <person name="Mikami Y."/>
        </authorList>
    </citation>
    <scope>NUCLEOTIDE SEQUENCE [LARGE SCALE GENOMIC DNA]</scope>
    <source>
        <strain evidence="3">NBRC 107697</strain>
    </source>
</reference>
<keyword evidence="3" id="KW-1185">Reference proteome</keyword>
<evidence type="ECO:0000313" key="3">
    <source>
        <dbReference type="Proteomes" id="UP000444980"/>
    </source>
</evidence>
<dbReference type="GO" id="GO:0008703">
    <property type="term" value="F:5-amino-6-(5-phosphoribosylamino)uracil reductase activity"/>
    <property type="evidence" value="ECO:0007669"/>
    <property type="project" value="InterPro"/>
</dbReference>
<dbReference type="InterPro" id="IPR002734">
    <property type="entry name" value="RibDG_C"/>
</dbReference>
<dbReference type="OrthoDB" id="3427770at2"/>
<dbReference type="EMBL" id="BJOU01000001">
    <property type="protein sequence ID" value="GED97151.1"/>
    <property type="molecule type" value="Genomic_DNA"/>
</dbReference>
<dbReference type="InterPro" id="IPR050765">
    <property type="entry name" value="Riboflavin_Biosynth_HTPR"/>
</dbReference>
<dbReference type="PANTHER" id="PTHR38011:SF11">
    <property type="entry name" value="2,5-DIAMINO-6-RIBOSYLAMINO-4(3H)-PYRIMIDINONE 5'-PHOSPHATE REDUCTASE"/>
    <property type="match status" value="1"/>
</dbReference>
<dbReference type="Gene3D" id="3.40.430.10">
    <property type="entry name" value="Dihydrofolate Reductase, subunit A"/>
    <property type="match status" value="1"/>
</dbReference>
<organism evidence="2 3">
    <name type="scientific">Gordonia crocea</name>
    <dbReference type="NCBI Taxonomy" id="589162"/>
    <lineage>
        <taxon>Bacteria</taxon>
        <taxon>Bacillati</taxon>
        <taxon>Actinomycetota</taxon>
        <taxon>Actinomycetes</taxon>
        <taxon>Mycobacteriales</taxon>
        <taxon>Gordoniaceae</taxon>
        <taxon>Gordonia</taxon>
    </lineage>
</organism>
<dbReference type="SUPFAM" id="SSF53597">
    <property type="entry name" value="Dihydrofolate reductase-like"/>
    <property type="match status" value="1"/>
</dbReference>
<dbReference type="AlphaFoldDB" id="A0A7I9UWJ2"/>
<evidence type="ECO:0000313" key="2">
    <source>
        <dbReference type="EMBL" id="GED97151.1"/>
    </source>
</evidence>
<sequence length="193" mass="20620">MTTVRYYTATTLDGFLADPDDSLDWLLRQPQEDGGFGSYAEFIAGVGALVMGSTTYEWVLAHLASTGEAWFYDMPTWVMTSRRLDAVPGADIRFASGGVVPVHEQMVAAADGRDLWIVGGGDLAGQFADAGLLDEIVVSIAPVTLGSGRPLLPRRYDLALLDTGRNGAFIGARYRFVGPLAEDRSAGDWSGPG</sequence>
<dbReference type="Pfam" id="PF01872">
    <property type="entry name" value="RibD_C"/>
    <property type="match status" value="1"/>
</dbReference>
<feature type="domain" description="Bacterial bifunctional deaminase-reductase C-terminal" evidence="1">
    <location>
        <begin position="74"/>
        <end position="152"/>
    </location>
</feature>
<dbReference type="PANTHER" id="PTHR38011">
    <property type="entry name" value="DIHYDROFOLATE REDUCTASE FAMILY PROTEIN (AFU_ORTHOLOGUE AFUA_8G06820)"/>
    <property type="match status" value="1"/>
</dbReference>
<dbReference type="GO" id="GO:0009231">
    <property type="term" value="P:riboflavin biosynthetic process"/>
    <property type="evidence" value="ECO:0007669"/>
    <property type="project" value="InterPro"/>
</dbReference>
<dbReference type="InterPro" id="IPR024072">
    <property type="entry name" value="DHFR-like_dom_sf"/>
</dbReference>
<dbReference type="RefSeq" id="WP_161926516.1">
    <property type="nucleotide sequence ID" value="NZ_BJOU01000001.1"/>
</dbReference>
<dbReference type="Proteomes" id="UP000444980">
    <property type="component" value="Unassembled WGS sequence"/>
</dbReference>